<dbReference type="EMBL" id="LN679103">
    <property type="protein sequence ID" value="CEL59322.1"/>
    <property type="molecule type" value="Genomic_DNA"/>
</dbReference>
<dbReference type="PROSITE" id="PS50097">
    <property type="entry name" value="BTB"/>
    <property type="match status" value="1"/>
</dbReference>
<dbReference type="AlphaFoldDB" id="A0A0B7FSZ8"/>
<sequence length="321" mass="35438">MLSPSPSTSTTNVVEPLFVPPSGGDLILRSRDDTDFLVHSKILEFTSPVFGDMIASWDTETTIELPETASEVSCLLRFIYPNRLPLTIGPDAIPSCLAVVQKYKVGGAIEIIDELISINAPAHDILSSDPARAYRLSMEFGLVKTKAAAIPLVMAEGDDFCDLDQVEELTQKYSSLGLACLMNIQAMRAKLLSDVLFRFDRAPIAIQPTAAGSGIYYLLSCRDCRSGNEEVFPLIPPSWVLAWLRLVYEALLISSEPLETSGSLFQSTVLRKFRGRKDVCQSCLGDFEGFSDQGLVFDEWAQKIREALEARLARLELVYSL</sequence>
<dbReference type="STRING" id="1108050.A0A0B7FSZ8"/>
<dbReference type="CDD" id="cd18186">
    <property type="entry name" value="BTB_POZ_ZBTB_KLHL-like"/>
    <property type="match status" value="1"/>
</dbReference>
<gene>
    <name evidence="2" type="ORF">RSOLAG1IB_03255</name>
</gene>
<dbReference type="Proteomes" id="UP000059188">
    <property type="component" value="Unassembled WGS sequence"/>
</dbReference>
<dbReference type="SUPFAM" id="SSF54695">
    <property type="entry name" value="POZ domain"/>
    <property type="match status" value="1"/>
</dbReference>
<evidence type="ECO:0000313" key="2">
    <source>
        <dbReference type="EMBL" id="CEL59322.1"/>
    </source>
</evidence>
<dbReference type="InterPro" id="IPR011333">
    <property type="entry name" value="SKP1/BTB/POZ_sf"/>
</dbReference>
<reference evidence="2 3" key="1">
    <citation type="submission" date="2014-11" db="EMBL/GenBank/DDBJ databases">
        <authorList>
            <person name="Wibberg Daniel"/>
        </authorList>
    </citation>
    <scope>NUCLEOTIDE SEQUENCE [LARGE SCALE GENOMIC DNA]</scope>
    <source>
        <strain evidence="2">Rhizoctonia solani AG1-IB 7/3/14</strain>
    </source>
</reference>
<dbReference type="SMART" id="SM00225">
    <property type="entry name" value="BTB"/>
    <property type="match status" value="1"/>
</dbReference>
<proteinExistence type="predicted"/>
<keyword evidence="3" id="KW-1185">Reference proteome</keyword>
<evidence type="ECO:0000259" key="1">
    <source>
        <dbReference type="PROSITE" id="PS50097"/>
    </source>
</evidence>
<dbReference type="Gene3D" id="3.30.710.10">
    <property type="entry name" value="Potassium Channel Kv1.1, Chain A"/>
    <property type="match status" value="1"/>
</dbReference>
<feature type="domain" description="BTB" evidence="1">
    <location>
        <begin position="24"/>
        <end position="88"/>
    </location>
</feature>
<dbReference type="InterPro" id="IPR000210">
    <property type="entry name" value="BTB/POZ_dom"/>
</dbReference>
<name>A0A0B7FSZ8_THACB</name>
<organism evidence="2 3">
    <name type="scientific">Thanatephorus cucumeris (strain AG1-IB / isolate 7/3/14)</name>
    <name type="common">Lettuce bottom rot fungus</name>
    <name type="synonym">Rhizoctonia solani</name>
    <dbReference type="NCBI Taxonomy" id="1108050"/>
    <lineage>
        <taxon>Eukaryota</taxon>
        <taxon>Fungi</taxon>
        <taxon>Dikarya</taxon>
        <taxon>Basidiomycota</taxon>
        <taxon>Agaricomycotina</taxon>
        <taxon>Agaricomycetes</taxon>
        <taxon>Cantharellales</taxon>
        <taxon>Ceratobasidiaceae</taxon>
        <taxon>Rhizoctonia</taxon>
        <taxon>Rhizoctonia solani AG-1</taxon>
    </lineage>
</organism>
<evidence type="ECO:0000313" key="3">
    <source>
        <dbReference type="Proteomes" id="UP000059188"/>
    </source>
</evidence>
<accession>A0A0B7FSZ8</accession>
<dbReference type="OrthoDB" id="3184970at2759"/>
<dbReference type="Pfam" id="PF00651">
    <property type="entry name" value="BTB"/>
    <property type="match status" value="1"/>
</dbReference>
<protein>
    <recommendedName>
        <fullName evidence="1">BTB domain-containing protein</fullName>
    </recommendedName>
</protein>